<evidence type="ECO:0000313" key="2">
    <source>
        <dbReference type="EMBL" id="GGX32101.1"/>
    </source>
</evidence>
<evidence type="ECO:0000313" key="3">
    <source>
        <dbReference type="Proteomes" id="UP000601108"/>
    </source>
</evidence>
<feature type="transmembrane region" description="Helical" evidence="1">
    <location>
        <begin position="311"/>
        <end position="331"/>
    </location>
</feature>
<feature type="transmembrane region" description="Helical" evidence="1">
    <location>
        <begin position="412"/>
        <end position="430"/>
    </location>
</feature>
<gene>
    <name evidence="2" type="ORF">GCM10007384_36280</name>
</gene>
<protein>
    <submittedName>
        <fullName evidence="2">Uncharacterized protein</fullName>
    </submittedName>
</protein>
<feature type="transmembrane region" description="Helical" evidence="1">
    <location>
        <begin position="387"/>
        <end position="406"/>
    </location>
</feature>
<dbReference type="InterPro" id="IPR043742">
    <property type="entry name" value="DUF5687"/>
</dbReference>
<accession>A0A918N4S9</accession>
<evidence type="ECO:0000256" key="1">
    <source>
        <dbReference type="SAM" id="Phobius"/>
    </source>
</evidence>
<proteinExistence type="predicted"/>
<feature type="transmembrane region" description="Helical" evidence="1">
    <location>
        <begin position="337"/>
        <end position="361"/>
    </location>
</feature>
<feature type="transmembrane region" description="Helical" evidence="1">
    <location>
        <begin position="263"/>
        <end position="285"/>
    </location>
</feature>
<feature type="transmembrane region" description="Helical" evidence="1">
    <location>
        <begin position="102"/>
        <end position="122"/>
    </location>
</feature>
<keyword evidence="1" id="KW-1133">Transmembrane helix</keyword>
<feature type="transmembrane region" description="Helical" evidence="1">
    <location>
        <begin position="158"/>
        <end position="182"/>
    </location>
</feature>
<keyword evidence="1" id="KW-0472">Membrane</keyword>
<feature type="transmembrane region" description="Helical" evidence="1">
    <location>
        <begin position="25"/>
        <end position="43"/>
    </location>
</feature>
<sequence>MVVSGGIGAYFFIEENLNLDPLDTINRFLIYWFIFNLLLRYALQKMPVINIKPLLLLPFKKKKIVSFAFGKTIFSFFNIIHTFFFIPFSIVLIQNEYPVLNVLLWNIGLVALIYCNNFLNIILNKKDNLIFIIGGVLAVFGTLQYLEYFDITTYTTPFFTTLYQIPFLSIVPVITLILLWIISFRSFTKDLYLDAGLASKTNTVKTENLDWLNRFGKTATFLKNDIKLIKRNRRARSTIIVSFLFLFYGLLFFTGAVETYDGPIWRIFAAIFITGGFLLGFGQFVPSWDSSYYPLMMTQNIRYKEYLSSKWWLMVIATLVSTVLASGYLYFGWEVYLVIVVAAIYNIGVNSHIVLWAGAYVKTPIDLASNKYAFGDKQAFNMKTMMLAFPKMALPMLLYAIGYYAYSPYLGYALVAIAGIAGFAFKDAVFSKIERIYKTEKYKTLAAYKQTK</sequence>
<dbReference type="Pfam" id="PF18940">
    <property type="entry name" value="DUF5687"/>
    <property type="match status" value="1"/>
</dbReference>
<name>A0A918N4S9_9FLAO</name>
<feature type="transmembrane region" description="Helical" evidence="1">
    <location>
        <begin position="64"/>
        <end position="90"/>
    </location>
</feature>
<feature type="transmembrane region" description="Helical" evidence="1">
    <location>
        <begin position="129"/>
        <end position="146"/>
    </location>
</feature>
<dbReference type="Proteomes" id="UP000601108">
    <property type="component" value="Unassembled WGS sequence"/>
</dbReference>
<keyword evidence="1" id="KW-0812">Transmembrane</keyword>
<comment type="caution">
    <text evidence="2">The sequence shown here is derived from an EMBL/GenBank/DDBJ whole genome shotgun (WGS) entry which is preliminary data.</text>
</comment>
<dbReference type="AlphaFoldDB" id="A0A918N4S9"/>
<organism evidence="2 3">
    <name type="scientific">Aquimarina muelleri</name>
    <dbReference type="NCBI Taxonomy" id="279356"/>
    <lineage>
        <taxon>Bacteria</taxon>
        <taxon>Pseudomonadati</taxon>
        <taxon>Bacteroidota</taxon>
        <taxon>Flavobacteriia</taxon>
        <taxon>Flavobacteriales</taxon>
        <taxon>Flavobacteriaceae</taxon>
        <taxon>Aquimarina</taxon>
    </lineage>
</organism>
<dbReference type="EMBL" id="BMWS01000033">
    <property type="protein sequence ID" value="GGX32101.1"/>
    <property type="molecule type" value="Genomic_DNA"/>
</dbReference>
<reference evidence="2 3" key="1">
    <citation type="journal article" date="2014" name="Int. J. Syst. Evol. Microbiol.">
        <title>Complete genome sequence of Corynebacterium casei LMG S-19264T (=DSM 44701T), isolated from a smear-ripened cheese.</title>
        <authorList>
            <consortium name="US DOE Joint Genome Institute (JGI-PGF)"/>
            <person name="Walter F."/>
            <person name="Albersmeier A."/>
            <person name="Kalinowski J."/>
            <person name="Ruckert C."/>
        </authorList>
    </citation>
    <scope>NUCLEOTIDE SEQUENCE [LARGE SCALE GENOMIC DNA]</scope>
    <source>
        <strain evidence="2 3">KCTC 12285</strain>
    </source>
</reference>
<keyword evidence="3" id="KW-1185">Reference proteome</keyword>
<feature type="transmembrane region" description="Helical" evidence="1">
    <location>
        <begin position="237"/>
        <end position="257"/>
    </location>
</feature>